<keyword evidence="5" id="KW-0326">Glycosidase</keyword>
<evidence type="ECO:0000313" key="10">
    <source>
        <dbReference type="EnsemblPlants" id="LPERR06G07980.1"/>
    </source>
</evidence>
<feature type="domain" description="GH16" evidence="9">
    <location>
        <begin position="27"/>
        <end position="244"/>
    </location>
</feature>
<keyword evidence="8" id="KW-0732">Signal</keyword>
<dbReference type="InterPro" id="IPR016455">
    <property type="entry name" value="XTH"/>
</dbReference>
<sequence length="570" mass="62752">MAFKVQPPWLLLRFIAILLASTVATVFAAAAPPSPATVPFDDNYVALYGADGYHLVNQGTQISITMDKSSGAAFYSKLAYGSGFFRMRVKVPAGYTAGVVTAYFLGSEPMGNVRDEVDFEFLGDKDDKPITLQTNIFVNGIGGREERFHLWFVYPTKPMLARGCVWDGSDWATDFGKTKVNWTRGPFTGEFQGFAIGDECASAAGEDTAAKCGSPDLWWNGDGYRSLTAAQKAAYEGVRRNLTYNYCDHKSKRKPECRITECSGHISIYVGTIKTTPPWLLVHFIAICMLLPRQASVFVVAPPPATVFDDNYMAAYGGDGYHLVNQGTQISITMDRNSGAAFNSKLTYGSGFFHMRIKVPDGYTAGVVTAYYLASEPARDVQDEVDFEFLGDKDGKPITLQTNVFVNGDGDREQRLRLWFDPAADFHDYSILWNPFLLVMFVDETPVRVLRNLTSLGPEFAFPTKPMKARGSVWDGSDWATDGGRSKVDWGRGPFTAGFQGFAVDACDAGDAAAKCGSPDLWWNGDGYRRLTAAQQAAYEGVKRNMTYDYCTDKSRKKPVPAECSVTEAV</sequence>
<dbReference type="PROSITE" id="PS51762">
    <property type="entry name" value="GH16_2"/>
    <property type="match status" value="2"/>
</dbReference>
<dbReference type="GO" id="GO:0048046">
    <property type="term" value="C:apoplast"/>
    <property type="evidence" value="ECO:0007669"/>
    <property type="project" value="InterPro"/>
</dbReference>
<feature type="chain" id="PRO_5002349372" description="xyloglucan:xyloglucosyl transferase" evidence="8">
    <location>
        <begin position="31"/>
        <end position="570"/>
    </location>
</feature>
<feature type="domain" description="GH16" evidence="9">
    <location>
        <begin position="296"/>
        <end position="499"/>
    </location>
</feature>
<reference evidence="10" key="3">
    <citation type="submission" date="2015-04" db="UniProtKB">
        <authorList>
            <consortium name="EnsemblPlants"/>
        </authorList>
    </citation>
    <scope>IDENTIFICATION</scope>
</reference>
<evidence type="ECO:0000259" key="9">
    <source>
        <dbReference type="PROSITE" id="PS51762"/>
    </source>
</evidence>
<dbReference type="InterPro" id="IPR008264">
    <property type="entry name" value="Beta_glucanase"/>
</dbReference>
<dbReference type="PRINTS" id="PR00737">
    <property type="entry name" value="GLHYDRLASE16"/>
</dbReference>
<dbReference type="Gene3D" id="2.60.120.200">
    <property type="match status" value="3"/>
</dbReference>
<dbReference type="Gramene" id="LPERR06G07980.1">
    <property type="protein sequence ID" value="LPERR06G07980.1"/>
    <property type="gene ID" value="LPERR06G07980"/>
</dbReference>
<dbReference type="InterPro" id="IPR013320">
    <property type="entry name" value="ConA-like_dom_sf"/>
</dbReference>
<protein>
    <recommendedName>
        <fullName evidence="1">xyloglucan:xyloglucosyl transferase</fullName>
        <ecNumber evidence="1">2.4.1.207</ecNumber>
    </recommendedName>
</protein>
<evidence type="ECO:0000256" key="7">
    <source>
        <dbReference type="PIRSR" id="PIRSR608264-1"/>
    </source>
</evidence>
<accession>A0A0D9WNQ7</accession>
<evidence type="ECO:0000256" key="6">
    <source>
        <dbReference type="ARBA" id="ARBA00034022"/>
    </source>
</evidence>
<dbReference type="Pfam" id="PF00722">
    <property type="entry name" value="Glyco_hydro_16"/>
    <property type="match status" value="2"/>
</dbReference>
<feature type="signal peptide" evidence="8">
    <location>
        <begin position="1"/>
        <end position="30"/>
    </location>
</feature>
<dbReference type="Pfam" id="PF06955">
    <property type="entry name" value="XET_C"/>
    <property type="match status" value="1"/>
</dbReference>
<dbReference type="EC" id="2.4.1.207" evidence="1"/>
<reference evidence="11" key="2">
    <citation type="submission" date="2013-12" db="EMBL/GenBank/DDBJ databases">
        <authorList>
            <person name="Yu Y."/>
            <person name="Lee S."/>
            <person name="de Baynast K."/>
            <person name="Wissotski M."/>
            <person name="Liu L."/>
            <person name="Talag J."/>
            <person name="Goicoechea J."/>
            <person name="Angelova A."/>
            <person name="Jetty R."/>
            <person name="Kudrna D."/>
            <person name="Golser W."/>
            <person name="Rivera L."/>
            <person name="Zhang J."/>
            <person name="Wing R."/>
        </authorList>
    </citation>
    <scope>NUCLEOTIDE SEQUENCE</scope>
</reference>
<dbReference type="GO" id="GO:0010411">
    <property type="term" value="P:xyloglucan metabolic process"/>
    <property type="evidence" value="ECO:0007669"/>
    <property type="project" value="InterPro"/>
</dbReference>
<evidence type="ECO:0000256" key="4">
    <source>
        <dbReference type="ARBA" id="ARBA00023157"/>
    </source>
</evidence>
<evidence type="ECO:0000313" key="11">
    <source>
        <dbReference type="Proteomes" id="UP000032180"/>
    </source>
</evidence>
<evidence type="ECO:0000256" key="3">
    <source>
        <dbReference type="ARBA" id="ARBA00022801"/>
    </source>
</evidence>
<keyword evidence="11" id="KW-1185">Reference proteome</keyword>
<dbReference type="eggNOG" id="KOG0017">
    <property type="taxonomic scope" value="Eukaryota"/>
</dbReference>
<feature type="active site" description="Proton donor" evidence="7">
    <location>
        <position position="388"/>
    </location>
</feature>
<organism evidence="10 11">
    <name type="scientific">Leersia perrieri</name>
    <dbReference type="NCBI Taxonomy" id="77586"/>
    <lineage>
        <taxon>Eukaryota</taxon>
        <taxon>Viridiplantae</taxon>
        <taxon>Streptophyta</taxon>
        <taxon>Embryophyta</taxon>
        <taxon>Tracheophyta</taxon>
        <taxon>Spermatophyta</taxon>
        <taxon>Magnoliopsida</taxon>
        <taxon>Liliopsida</taxon>
        <taxon>Poales</taxon>
        <taxon>Poaceae</taxon>
        <taxon>BOP clade</taxon>
        <taxon>Oryzoideae</taxon>
        <taxon>Oryzeae</taxon>
        <taxon>Oryzinae</taxon>
        <taxon>Leersia</taxon>
    </lineage>
</organism>
<dbReference type="AlphaFoldDB" id="A0A0D9WNQ7"/>
<feature type="active site" description="Nucleophile" evidence="7">
    <location>
        <position position="384"/>
    </location>
</feature>
<keyword evidence="3" id="KW-0378">Hydrolase</keyword>
<dbReference type="InterPro" id="IPR010713">
    <property type="entry name" value="XET_C"/>
</dbReference>
<dbReference type="GO" id="GO:0004553">
    <property type="term" value="F:hydrolase activity, hydrolyzing O-glycosyl compounds"/>
    <property type="evidence" value="ECO:0007669"/>
    <property type="project" value="InterPro"/>
</dbReference>
<keyword evidence="4" id="KW-1015">Disulfide bond</keyword>
<evidence type="ECO:0000256" key="2">
    <source>
        <dbReference type="ARBA" id="ARBA00022679"/>
    </source>
</evidence>
<reference evidence="10 11" key="1">
    <citation type="submission" date="2012-08" db="EMBL/GenBank/DDBJ databases">
        <title>Oryza genome evolution.</title>
        <authorList>
            <person name="Wing R.A."/>
        </authorList>
    </citation>
    <scope>NUCLEOTIDE SEQUENCE</scope>
</reference>
<keyword evidence="2" id="KW-0808">Transferase</keyword>
<evidence type="ECO:0000256" key="8">
    <source>
        <dbReference type="SAM" id="SignalP"/>
    </source>
</evidence>
<proteinExistence type="predicted"/>
<dbReference type="InterPro" id="IPR000757">
    <property type="entry name" value="Beta-glucanase-like"/>
</dbReference>
<comment type="catalytic activity">
    <reaction evidence="6">
        <text>breaks a beta-(1-&gt;4) bond in the backbone of a xyloglucan and transfers the xyloglucanyl segment on to O-4 of the non-reducing terminal glucose residue of an acceptor, which can be a xyloglucan or an oligosaccharide of xyloglucan.</text>
        <dbReference type="EC" id="2.4.1.207"/>
    </reaction>
</comment>
<evidence type="ECO:0000256" key="1">
    <source>
        <dbReference type="ARBA" id="ARBA00012152"/>
    </source>
</evidence>
<dbReference type="HOGENOM" id="CLU_478496_0_0_1"/>
<dbReference type="GO" id="GO:0016762">
    <property type="term" value="F:xyloglucan:xyloglucosyl transferase activity"/>
    <property type="evidence" value="ECO:0007669"/>
    <property type="project" value="UniProtKB-EC"/>
</dbReference>
<dbReference type="GO" id="GO:0042546">
    <property type="term" value="P:cell wall biogenesis"/>
    <property type="evidence" value="ECO:0007669"/>
    <property type="project" value="InterPro"/>
</dbReference>
<dbReference type="PANTHER" id="PTHR31062">
    <property type="entry name" value="XYLOGLUCAN ENDOTRANSGLUCOSYLASE/HYDROLASE PROTEIN 8-RELATED"/>
    <property type="match status" value="1"/>
</dbReference>
<name>A0A0D9WNQ7_9ORYZ</name>
<dbReference type="Proteomes" id="UP000032180">
    <property type="component" value="Chromosome 6"/>
</dbReference>
<dbReference type="InterPro" id="IPR044791">
    <property type="entry name" value="Beta-glucanase/XTH"/>
</dbReference>
<dbReference type="EnsemblPlants" id="LPERR06G07980.1">
    <property type="protein sequence ID" value="LPERR06G07980.1"/>
    <property type="gene ID" value="LPERR06G07980"/>
</dbReference>
<dbReference type="SUPFAM" id="SSF49899">
    <property type="entry name" value="Concanavalin A-like lectins/glucanases"/>
    <property type="match status" value="2"/>
</dbReference>
<evidence type="ECO:0000256" key="5">
    <source>
        <dbReference type="ARBA" id="ARBA00023295"/>
    </source>
</evidence>
<dbReference type="STRING" id="77586.A0A0D9WNQ7"/>
<dbReference type="CDD" id="cd02176">
    <property type="entry name" value="GH16_XET"/>
    <property type="match status" value="1"/>
</dbReference>